<feature type="non-terminal residue" evidence="2">
    <location>
        <position position="1"/>
    </location>
</feature>
<dbReference type="AlphaFoldDB" id="A0A8S3YRZ1"/>
<keyword evidence="3" id="KW-1185">Reference proteome</keyword>
<dbReference type="Proteomes" id="UP000678393">
    <property type="component" value="Unassembled WGS sequence"/>
</dbReference>
<comment type="caution">
    <text evidence="2">The sequence shown here is derived from an EMBL/GenBank/DDBJ whole genome shotgun (WGS) entry which is preliminary data.</text>
</comment>
<organism evidence="2 3">
    <name type="scientific">Candidula unifasciata</name>
    <dbReference type="NCBI Taxonomy" id="100452"/>
    <lineage>
        <taxon>Eukaryota</taxon>
        <taxon>Metazoa</taxon>
        <taxon>Spiralia</taxon>
        <taxon>Lophotrochozoa</taxon>
        <taxon>Mollusca</taxon>
        <taxon>Gastropoda</taxon>
        <taxon>Heterobranchia</taxon>
        <taxon>Euthyneura</taxon>
        <taxon>Panpulmonata</taxon>
        <taxon>Eupulmonata</taxon>
        <taxon>Stylommatophora</taxon>
        <taxon>Helicina</taxon>
        <taxon>Helicoidea</taxon>
        <taxon>Geomitridae</taxon>
        <taxon>Candidula</taxon>
    </lineage>
</organism>
<evidence type="ECO:0000313" key="3">
    <source>
        <dbReference type="Proteomes" id="UP000678393"/>
    </source>
</evidence>
<feature type="region of interest" description="Disordered" evidence="1">
    <location>
        <begin position="1"/>
        <end position="41"/>
    </location>
</feature>
<accession>A0A8S3YRZ1</accession>
<protein>
    <submittedName>
        <fullName evidence="2">Uncharacterized protein</fullName>
    </submittedName>
</protein>
<proteinExistence type="predicted"/>
<reference evidence="2" key="1">
    <citation type="submission" date="2021-04" db="EMBL/GenBank/DDBJ databases">
        <authorList>
            <consortium name="Molecular Ecology Group"/>
        </authorList>
    </citation>
    <scope>NUCLEOTIDE SEQUENCE</scope>
</reference>
<sequence>MLARTGTIVRKHRRRSSTTSRHGARRESTATPSPSVCPTPSPSPSFSLFAYDHGGQYSSGPLPPNTFPIPFLPSESANFPNAHIKAVTFSFDVRQVNSQLGLNKISPVRLELGVELS</sequence>
<gene>
    <name evidence="2" type="ORF">CUNI_LOCUS5432</name>
</gene>
<name>A0A8S3YRZ1_9EUPU</name>
<evidence type="ECO:0000256" key="1">
    <source>
        <dbReference type="SAM" id="MobiDB-lite"/>
    </source>
</evidence>
<dbReference type="EMBL" id="CAJHNH020000785">
    <property type="protein sequence ID" value="CAG5119874.1"/>
    <property type="molecule type" value="Genomic_DNA"/>
</dbReference>
<evidence type="ECO:0000313" key="2">
    <source>
        <dbReference type="EMBL" id="CAG5119874.1"/>
    </source>
</evidence>